<organism evidence="1 2">
    <name type="scientific">Ceratodon purpureus</name>
    <name type="common">Fire moss</name>
    <name type="synonym">Dicranum purpureum</name>
    <dbReference type="NCBI Taxonomy" id="3225"/>
    <lineage>
        <taxon>Eukaryota</taxon>
        <taxon>Viridiplantae</taxon>
        <taxon>Streptophyta</taxon>
        <taxon>Embryophyta</taxon>
        <taxon>Bryophyta</taxon>
        <taxon>Bryophytina</taxon>
        <taxon>Bryopsida</taxon>
        <taxon>Dicranidae</taxon>
        <taxon>Pseudoditrichales</taxon>
        <taxon>Ditrichaceae</taxon>
        <taxon>Ceratodon</taxon>
    </lineage>
</organism>
<keyword evidence="2" id="KW-1185">Reference proteome</keyword>
<evidence type="ECO:0000313" key="1">
    <source>
        <dbReference type="EMBL" id="KAG0557581.1"/>
    </source>
</evidence>
<evidence type="ECO:0000313" key="2">
    <source>
        <dbReference type="Proteomes" id="UP000822688"/>
    </source>
</evidence>
<gene>
    <name evidence="1" type="ORF">KC19_11G141700</name>
</gene>
<dbReference type="AlphaFoldDB" id="A0A8T0GE96"/>
<proteinExistence type="predicted"/>
<dbReference type="EMBL" id="CM026432">
    <property type="protein sequence ID" value="KAG0557581.1"/>
    <property type="molecule type" value="Genomic_DNA"/>
</dbReference>
<reference evidence="1 2" key="1">
    <citation type="submission" date="2020-06" db="EMBL/GenBank/DDBJ databases">
        <title>WGS assembly of Ceratodon purpureus strain R40.</title>
        <authorList>
            <person name="Carey S.B."/>
            <person name="Jenkins J."/>
            <person name="Shu S."/>
            <person name="Lovell J.T."/>
            <person name="Sreedasyam A."/>
            <person name="Maumus F."/>
            <person name="Tiley G.P."/>
            <person name="Fernandez-Pozo N."/>
            <person name="Barry K."/>
            <person name="Chen C."/>
            <person name="Wang M."/>
            <person name="Lipzen A."/>
            <person name="Daum C."/>
            <person name="Saski C.A."/>
            <person name="Payton A.C."/>
            <person name="Mcbreen J.C."/>
            <person name="Conrad R.E."/>
            <person name="Kollar L.M."/>
            <person name="Olsson S."/>
            <person name="Huttunen S."/>
            <person name="Landis J.B."/>
            <person name="Wickett N.J."/>
            <person name="Johnson M.G."/>
            <person name="Rensing S.A."/>
            <person name="Grimwood J."/>
            <person name="Schmutz J."/>
            <person name="Mcdaniel S.F."/>
        </authorList>
    </citation>
    <scope>NUCLEOTIDE SEQUENCE [LARGE SCALE GENOMIC DNA]</scope>
    <source>
        <strain evidence="1 2">R40</strain>
    </source>
</reference>
<accession>A0A8T0GE96</accession>
<sequence length="381" mass="41748">MASSSASGLLTSLPGSSRCVDNRRVLDSLRSFGFGAANRLSLSCQCGYTGGQLVSRVNGLLSGDGCQGLREGASRECCSGYSERGLMCRPAVEGVRRSRKGGVARASFNVAYEFEDAFSALSLPAFPEPVLFPRKMLNLKFAVLLMRSAYEAVDALDFIPMDKFQIKFWKLRQSEVEPYTLQCRPLRVKYGDLTDPLYFDFISFSQFAAISNEMKTGEVIFQEKVGSDGESRTVRRDERLKDNATLPAAFINKAGDLLYEKLIDGFEGEVFNAPPPASSDFLAVTDGVKKLVQVFVDRGYALKSSVEPVQFSPNQPGGKLRVKLEGSATQWGVRALASRRALLLNDFAALAVGAYLRACGFSASPKVRYTDTSTEQLWTLV</sequence>
<name>A0A8T0GE96_CERPU</name>
<dbReference type="Proteomes" id="UP000822688">
    <property type="component" value="Chromosome 11"/>
</dbReference>
<comment type="caution">
    <text evidence="1">The sequence shown here is derived from an EMBL/GenBank/DDBJ whole genome shotgun (WGS) entry which is preliminary data.</text>
</comment>
<protein>
    <submittedName>
        <fullName evidence="1">Uncharacterized protein</fullName>
    </submittedName>
</protein>